<evidence type="ECO:0000313" key="1">
    <source>
        <dbReference type="EMBL" id="EPS57987.1"/>
    </source>
</evidence>
<organism evidence="1 2">
    <name type="scientific">Genlisea aurea</name>
    <dbReference type="NCBI Taxonomy" id="192259"/>
    <lineage>
        <taxon>Eukaryota</taxon>
        <taxon>Viridiplantae</taxon>
        <taxon>Streptophyta</taxon>
        <taxon>Embryophyta</taxon>
        <taxon>Tracheophyta</taxon>
        <taxon>Spermatophyta</taxon>
        <taxon>Magnoliopsida</taxon>
        <taxon>eudicotyledons</taxon>
        <taxon>Gunneridae</taxon>
        <taxon>Pentapetalae</taxon>
        <taxon>asterids</taxon>
        <taxon>lamiids</taxon>
        <taxon>Lamiales</taxon>
        <taxon>Lentibulariaceae</taxon>
        <taxon>Genlisea</taxon>
    </lineage>
</organism>
<dbReference type="AlphaFoldDB" id="S8DF27"/>
<accession>S8DF27</accession>
<comment type="caution">
    <text evidence="1">The sequence shown here is derived from an EMBL/GenBank/DDBJ whole genome shotgun (WGS) entry which is preliminary data.</text>
</comment>
<protein>
    <recommendedName>
        <fullName evidence="3">Retrotransposon Copia-like N-terminal domain-containing protein</fullName>
    </recommendedName>
</protein>
<proteinExistence type="predicted"/>
<reference evidence="1 2" key="1">
    <citation type="journal article" date="2013" name="BMC Genomics">
        <title>The miniature genome of a carnivorous plant Genlisea aurea contains a low number of genes and short non-coding sequences.</title>
        <authorList>
            <person name="Leushkin E.V."/>
            <person name="Sutormin R.A."/>
            <person name="Nabieva E.R."/>
            <person name="Penin A.A."/>
            <person name="Kondrashov A.S."/>
            <person name="Logacheva M.D."/>
        </authorList>
    </citation>
    <scope>NUCLEOTIDE SEQUENCE [LARGE SCALE GENOMIC DNA]</scope>
</reference>
<name>S8DF27_9LAMI</name>
<gene>
    <name evidence="1" type="ORF">M569_16830</name>
</gene>
<keyword evidence="2" id="KW-1185">Reference proteome</keyword>
<dbReference type="OrthoDB" id="913025at2759"/>
<dbReference type="Proteomes" id="UP000015453">
    <property type="component" value="Unassembled WGS sequence"/>
</dbReference>
<evidence type="ECO:0008006" key="3">
    <source>
        <dbReference type="Google" id="ProtNLM"/>
    </source>
</evidence>
<feature type="non-terminal residue" evidence="1">
    <location>
        <position position="84"/>
    </location>
</feature>
<sequence length="84" mass="9374">SVNVSNFITVKLSQSSYYLWKEMAIGLAENQGLLGHLTGETPAPQEFILPPEGAAQNPLQQNPEFTNWRTNDLRSWLLGTISED</sequence>
<evidence type="ECO:0000313" key="2">
    <source>
        <dbReference type="Proteomes" id="UP000015453"/>
    </source>
</evidence>
<feature type="non-terminal residue" evidence="1">
    <location>
        <position position="1"/>
    </location>
</feature>
<dbReference type="EMBL" id="AUSU01009647">
    <property type="protein sequence ID" value="EPS57987.1"/>
    <property type="molecule type" value="Genomic_DNA"/>
</dbReference>